<protein>
    <submittedName>
        <fullName evidence="2">Uncharacterized protein</fullName>
    </submittedName>
</protein>
<comment type="caution">
    <text evidence="2">The sequence shown here is derived from an EMBL/GenBank/DDBJ whole genome shotgun (WGS) entry which is preliminary data.</text>
</comment>
<evidence type="ECO:0000256" key="1">
    <source>
        <dbReference type="SAM" id="MobiDB-lite"/>
    </source>
</evidence>
<keyword evidence="3" id="KW-1185">Reference proteome</keyword>
<accession>A0AAV9BGP2</accession>
<name>A0AAV9BGP2_ACOGR</name>
<feature type="compositionally biased region" description="Low complexity" evidence="1">
    <location>
        <begin position="31"/>
        <end position="53"/>
    </location>
</feature>
<sequence length="64" mass="7237">MDALFADMKEQRTKFIAERIRAIVDAGRGASSNNNPQRRRQQQQGGSDGSVSGCQFGNFVWYKR</sequence>
<feature type="region of interest" description="Disordered" evidence="1">
    <location>
        <begin position="26"/>
        <end position="64"/>
    </location>
</feature>
<evidence type="ECO:0000313" key="3">
    <source>
        <dbReference type="Proteomes" id="UP001179952"/>
    </source>
</evidence>
<dbReference type="Proteomes" id="UP001179952">
    <property type="component" value="Unassembled WGS sequence"/>
</dbReference>
<organism evidence="2 3">
    <name type="scientific">Acorus gramineus</name>
    <name type="common">Dwarf sweet flag</name>
    <dbReference type="NCBI Taxonomy" id="55184"/>
    <lineage>
        <taxon>Eukaryota</taxon>
        <taxon>Viridiplantae</taxon>
        <taxon>Streptophyta</taxon>
        <taxon>Embryophyta</taxon>
        <taxon>Tracheophyta</taxon>
        <taxon>Spermatophyta</taxon>
        <taxon>Magnoliopsida</taxon>
        <taxon>Liliopsida</taxon>
        <taxon>Acoraceae</taxon>
        <taxon>Acorus</taxon>
    </lineage>
</organism>
<dbReference type="AlphaFoldDB" id="A0AAV9BGP2"/>
<gene>
    <name evidence="2" type="ORF">QJS04_geneDACA012815</name>
</gene>
<dbReference type="EMBL" id="JAUJYN010000003">
    <property type="protein sequence ID" value="KAK1275284.1"/>
    <property type="molecule type" value="Genomic_DNA"/>
</dbReference>
<reference evidence="2" key="1">
    <citation type="journal article" date="2023" name="Nat. Commun.">
        <title>Diploid and tetraploid genomes of Acorus and the evolution of monocots.</title>
        <authorList>
            <person name="Ma L."/>
            <person name="Liu K.W."/>
            <person name="Li Z."/>
            <person name="Hsiao Y.Y."/>
            <person name="Qi Y."/>
            <person name="Fu T."/>
            <person name="Tang G.D."/>
            <person name="Zhang D."/>
            <person name="Sun W.H."/>
            <person name="Liu D.K."/>
            <person name="Li Y."/>
            <person name="Chen G.Z."/>
            <person name="Liu X.D."/>
            <person name="Liao X.Y."/>
            <person name="Jiang Y.T."/>
            <person name="Yu X."/>
            <person name="Hao Y."/>
            <person name="Huang J."/>
            <person name="Zhao X.W."/>
            <person name="Ke S."/>
            <person name="Chen Y.Y."/>
            <person name="Wu W.L."/>
            <person name="Hsu J.L."/>
            <person name="Lin Y.F."/>
            <person name="Huang M.D."/>
            <person name="Li C.Y."/>
            <person name="Huang L."/>
            <person name="Wang Z.W."/>
            <person name="Zhao X."/>
            <person name="Zhong W.Y."/>
            <person name="Peng D.H."/>
            <person name="Ahmad S."/>
            <person name="Lan S."/>
            <person name="Zhang J.S."/>
            <person name="Tsai W.C."/>
            <person name="Van de Peer Y."/>
            <person name="Liu Z.J."/>
        </authorList>
    </citation>
    <scope>NUCLEOTIDE SEQUENCE</scope>
    <source>
        <strain evidence="2">SCP</strain>
    </source>
</reference>
<reference evidence="2" key="2">
    <citation type="submission" date="2023-06" db="EMBL/GenBank/DDBJ databases">
        <authorList>
            <person name="Ma L."/>
            <person name="Liu K.-W."/>
            <person name="Li Z."/>
            <person name="Hsiao Y.-Y."/>
            <person name="Qi Y."/>
            <person name="Fu T."/>
            <person name="Tang G."/>
            <person name="Zhang D."/>
            <person name="Sun W.-H."/>
            <person name="Liu D.-K."/>
            <person name="Li Y."/>
            <person name="Chen G.-Z."/>
            <person name="Liu X.-D."/>
            <person name="Liao X.-Y."/>
            <person name="Jiang Y.-T."/>
            <person name="Yu X."/>
            <person name="Hao Y."/>
            <person name="Huang J."/>
            <person name="Zhao X.-W."/>
            <person name="Ke S."/>
            <person name="Chen Y.-Y."/>
            <person name="Wu W.-L."/>
            <person name="Hsu J.-L."/>
            <person name="Lin Y.-F."/>
            <person name="Huang M.-D."/>
            <person name="Li C.-Y."/>
            <person name="Huang L."/>
            <person name="Wang Z.-W."/>
            <person name="Zhao X."/>
            <person name="Zhong W.-Y."/>
            <person name="Peng D.-H."/>
            <person name="Ahmad S."/>
            <person name="Lan S."/>
            <person name="Zhang J.-S."/>
            <person name="Tsai W.-C."/>
            <person name="Van De Peer Y."/>
            <person name="Liu Z.-J."/>
        </authorList>
    </citation>
    <scope>NUCLEOTIDE SEQUENCE</scope>
    <source>
        <strain evidence="2">SCP</strain>
        <tissue evidence="2">Leaves</tissue>
    </source>
</reference>
<evidence type="ECO:0000313" key="2">
    <source>
        <dbReference type="EMBL" id="KAK1275284.1"/>
    </source>
</evidence>
<proteinExistence type="predicted"/>